<protein>
    <recommendedName>
        <fullName evidence="1">protein S-acyltransferase</fullName>
        <ecNumber evidence="1">2.3.1.225</ecNumber>
    </recommendedName>
</protein>
<feature type="repeat" description="ANK" evidence="4">
    <location>
        <begin position="753"/>
        <end position="785"/>
    </location>
</feature>
<reference evidence="7 8" key="1">
    <citation type="submission" date="2015-05" db="EMBL/GenBank/DDBJ databases">
        <authorList>
            <person name="Wang D.B."/>
            <person name="Wang M."/>
        </authorList>
    </citation>
    <scope>NUCLEOTIDE SEQUENCE [LARGE SCALE GENOMIC DNA]</scope>
    <source>
        <strain evidence="7">VL1</strain>
    </source>
</reference>
<dbReference type="Gene3D" id="1.25.40.20">
    <property type="entry name" value="Ankyrin repeat-containing domain"/>
    <property type="match status" value="1"/>
</dbReference>
<sequence>MTSYIPLNQPRQIRIIHLAPGSREDLLCGTIETVLLGEASYEALSYEWGAPDRVCNFGLEHGSIPITTSRHQTLRDLRRKAGVRTIWADGICINQDDLVERTKQVTLMGETYKNASRVLTYIGPDADDSSSAIEFAANLVAFGVSRLRHSDPRIHISRGATQPRPPCHHKPAVASSQEGLDQNLELRDWELFSKVVRLVFARRLPAHILPASGQDPLAIGECVFALGGVRRAILDKRAQFRLSNLLPQFHAFQATDPKDKIFSVLGLAVDREALGVTVDYTQATEELYTRVAGSILSLYQDVNFLSNNLGVKRLDLPSWVPDWSSWVFGTEYVNRDWYYKAAGSTQAHIQPLSRTPTSRVLKMGWAPSFFGRRPSEPDYKKWGRNVTVYDEKLLMADPLSLTASIITVLGVAGATAAAVQKVQGFRNAPLDVIALGNEITDVRLLFTVIENTIELKTFKTTSIETSVGLLALLERARDLLEQIQDIHQRIHPPGPVGKQNGDKPKISRRLWVKERKNVVMLLKHLRQTRQNLQTAISSITCHQTSAIPEAHMTIQTSLDDLKTSFAARFDEFKAELVNLQKPQIQNHDADPSLEKTPHLNRQSSFSSSASTLVGITGCQSVTKCQTTCPCNCHVRTAIRSPTWVRGVLGSLFLSYAGSPISGRPDCNYMPCKRSKSVGTAYTYHFASWMVAKAVFFEMSKNDLLGYSASWTLHIPKVLSDGDPIWRFINYGTVPQVIDILAKKQVSACDMNRDGKSLLHFAVEWERPDICKYLLTQGVSRFFQDDTGFTASMMACEKVLPPTASKERIEKQDQLRQVFQDDDLAETMDFPPLTLAILRLPEADFATHLDLNFASINVQDTLGRTPLIWATALRKPLIAQLLVDYGADTSLTDKHSKTALHWAMISQSRDVAEVLFNGSANLEARDVFGRTALHEVAKVAQSADMINLLLDSGAVLDAKDARYERTPLYLATYHGRTENMTVLLDRGADIEVLGPISGHTPLLAAVAYNRSASVELLLSRGADVSAIDNGGRNILHNVARYGSAAIMRAITAAMSLTPHGCVDVELVDQKGLTAEECWRWPVPWQLL</sequence>
<evidence type="ECO:0000313" key="7">
    <source>
        <dbReference type="EMBL" id="CRK12848.1"/>
    </source>
</evidence>
<evidence type="ECO:0000256" key="5">
    <source>
        <dbReference type="SAM" id="MobiDB-lite"/>
    </source>
</evidence>
<evidence type="ECO:0000256" key="3">
    <source>
        <dbReference type="ARBA" id="ARBA00023043"/>
    </source>
</evidence>
<accession>A0A0G4KSR5</accession>
<name>A0A0G4KSR5_VERLO</name>
<feature type="compositionally biased region" description="Basic and acidic residues" evidence="5">
    <location>
        <begin position="587"/>
        <end position="597"/>
    </location>
</feature>
<feature type="repeat" description="ANK" evidence="4">
    <location>
        <begin position="894"/>
        <end position="926"/>
    </location>
</feature>
<dbReference type="Pfam" id="PF06985">
    <property type="entry name" value="HET"/>
    <property type="match status" value="1"/>
</dbReference>
<keyword evidence="2" id="KW-0677">Repeat</keyword>
<keyword evidence="3 4" id="KW-0040">ANK repeat</keyword>
<evidence type="ECO:0000256" key="1">
    <source>
        <dbReference type="ARBA" id="ARBA00012210"/>
    </source>
</evidence>
<dbReference type="Proteomes" id="UP000044602">
    <property type="component" value="Unassembled WGS sequence"/>
</dbReference>
<evidence type="ECO:0000313" key="8">
    <source>
        <dbReference type="Proteomes" id="UP000044602"/>
    </source>
</evidence>
<dbReference type="InterPro" id="IPR036770">
    <property type="entry name" value="Ankyrin_rpt-contain_sf"/>
</dbReference>
<evidence type="ECO:0000256" key="2">
    <source>
        <dbReference type="ARBA" id="ARBA00022737"/>
    </source>
</evidence>
<dbReference type="PANTHER" id="PTHR24161">
    <property type="entry name" value="ANK_REP_REGION DOMAIN-CONTAINING PROTEIN-RELATED"/>
    <property type="match status" value="1"/>
</dbReference>
<dbReference type="STRING" id="100787.A0A0G4KSR5"/>
<dbReference type="AlphaFoldDB" id="A0A0G4KSR5"/>
<dbReference type="PROSITE" id="PS50297">
    <property type="entry name" value="ANK_REP_REGION"/>
    <property type="match status" value="4"/>
</dbReference>
<dbReference type="InterPro" id="IPR002110">
    <property type="entry name" value="Ankyrin_rpt"/>
</dbReference>
<organism evidence="7 8">
    <name type="scientific">Verticillium longisporum</name>
    <name type="common">Verticillium dahliae var. longisporum</name>
    <dbReference type="NCBI Taxonomy" id="100787"/>
    <lineage>
        <taxon>Eukaryota</taxon>
        <taxon>Fungi</taxon>
        <taxon>Dikarya</taxon>
        <taxon>Ascomycota</taxon>
        <taxon>Pezizomycotina</taxon>
        <taxon>Sordariomycetes</taxon>
        <taxon>Hypocreomycetidae</taxon>
        <taxon>Glomerellales</taxon>
        <taxon>Plectosphaerellaceae</taxon>
        <taxon>Verticillium</taxon>
    </lineage>
</organism>
<feature type="domain" description="Heterokaryon incompatibility" evidence="6">
    <location>
        <begin position="41"/>
        <end position="146"/>
    </location>
</feature>
<dbReference type="PANTHER" id="PTHR24161:SF85">
    <property type="entry name" value="PALMITOYLTRANSFERASE HIP14"/>
    <property type="match status" value="1"/>
</dbReference>
<dbReference type="SUPFAM" id="SSF48403">
    <property type="entry name" value="Ankyrin repeat"/>
    <property type="match status" value="1"/>
</dbReference>
<evidence type="ECO:0000259" key="6">
    <source>
        <dbReference type="Pfam" id="PF06985"/>
    </source>
</evidence>
<dbReference type="Pfam" id="PF00023">
    <property type="entry name" value="Ank"/>
    <property type="match status" value="3"/>
</dbReference>
<feature type="repeat" description="ANK" evidence="4">
    <location>
        <begin position="927"/>
        <end position="960"/>
    </location>
</feature>
<keyword evidence="8" id="KW-1185">Reference proteome</keyword>
<dbReference type="EC" id="2.3.1.225" evidence="1"/>
<feature type="repeat" description="ANK" evidence="4">
    <location>
        <begin position="996"/>
        <end position="1028"/>
    </location>
</feature>
<dbReference type="Pfam" id="PF12796">
    <property type="entry name" value="Ank_2"/>
    <property type="match status" value="1"/>
</dbReference>
<gene>
    <name evidence="7" type="ORF">BN1708_010648</name>
</gene>
<dbReference type="GO" id="GO:0019706">
    <property type="term" value="F:protein-cysteine S-palmitoyltransferase activity"/>
    <property type="evidence" value="ECO:0007669"/>
    <property type="project" value="UniProtKB-EC"/>
</dbReference>
<feature type="repeat" description="ANK" evidence="4">
    <location>
        <begin position="861"/>
        <end position="893"/>
    </location>
</feature>
<proteinExistence type="predicted"/>
<feature type="repeat" description="ANK" evidence="4">
    <location>
        <begin position="962"/>
        <end position="994"/>
    </location>
</feature>
<feature type="region of interest" description="Disordered" evidence="5">
    <location>
        <begin position="583"/>
        <end position="605"/>
    </location>
</feature>
<dbReference type="SMART" id="SM00248">
    <property type="entry name" value="ANK"/>
    <property type="match status" value="7"/>
</dbReference>
<feature type="non-terminal residue" evidence="7">
    <location>
        <position position="1086"/>
    </location>
</feature>
<evidence type="ECO:0000256" key="4">
    <source>
        <dbReference type="PROSITE-ProRule" id="PRU00023"/>
    </source>
</evidence>
<dbReference type="EMBL" id="CVQH01004113">
    <property type="protein sequence ID" value="CRK12848.1"/>
    <property type="molecule type" value="Genomic_DNA"/>
</dbReference>
<dbReference type="InterPro" id="IPR010730">
    <property type="entry name" value="HET"/>
</dbReference>
<dbReference type="PROSITE" id="PS50088">
    <property type="entry name" value="ANK_REPEAT"/>
    <property type="match status" value="6"/>
</dbReference>